<dbReference type="InterPro" id="IPR036396">
    <property type="entry name" value="Cyt_P450_sf"/>
</dbReference>
<dbReference type="RefSeq" id="WP_332865632.1">
    <property type="nucleotide sequence ID" value="NZ_JBAFSM010000024.1"/>
</dbReference>
<evidence type="ECO:0000256" key="3">
    <source>
        <dbReference type="ARBA" id="ARBA00022723"/>
    </source>
</evidence>
<evidence type="ECO:0000256" key="5">
    <source>
        <dbReference type="ARBA" id="ARBA00023004"/>
    </source>
</evidence>
<evidence type="ECO:0000256" key="1">
    <source>
        <dbReference type="ARBA" id="ARBA00010617"/>
    </source>
</evidence>
<dbReference type="CDD" id="cd11044">
    <property type="entry name" value="CYP120A1_CYP26-like"/>
    <property type="match status" value="1"/>
</dbReference>
<dbReference type="PRINTS" id="PR00385">
    <property type="entry name" value="P450"/>
</dbReference>
<dbReference type="Gene3D" id="1.10.630.10">
    <property type="entry name" value="Cytochrome P450"/>
    <property type="match status" value="1"/>
</dbReference>
<comment type="cofactor">
    <cofactor evidence="7">
        <name>heme</name>
        <dbReference type="ChEBI" id="CHEBI:30413"/>
    </cofactor>
</comment>
<proteinExistence type="inferred from homology"/>
<gene>
    <name evidence="9" type="ORF">V0288_13555</name>
</gene>
<reference evidence="9 10" key="1">
    <citation type="submission" date="2024-01" db="EMBL/GenBank/DDBJ databases">
        <title>Genomic insights into the taxonomy and metabolism of the cyanobacterium Pannus brasiliensis CCIBt3594.</title>
        <authorList>
            <person name="Machado M."/>
            <person name="Botero N.B."/>
            <person name="Andreote A.P.D."/>
            <person name="Feitosa A.M.T."/>
            <person name="Popin R."/>
            <person name="Sivonen K."/>
            <person name="Fiore M.F."/>
        </authorList>
    </citation>
    <scope>NUCLEOTIDE SEQUENCE [LARGE SCALE GENOMIC DNA]</scope>
    <source>
        <strain evidence="9 10">CCIBt3594</strain>
    </source>
</reference>
<keyword evidence="4 8" id="KW-0560">Oxidoreductase</keyword>
<dbReference type="PROSITE" id="PS00086">
    <property type="entry name" value="CYTOCHROME_P450"/>
    <property type="match status" value="1"/>
</dbReference>
<dbReference type="Proteomes" id="UP001328733">
    <property type="component" value="Unassembled WGS sequence"/>
</dbReference>
<evidence type="ECO:0000313" key="10">
    <source>
        <dbReference type="Proteomes" id="UP001328733"/>
    </source>
</evidence>
<dbReference type="EMBL" id="JBAFSM010000024">
    <property type="protein sequence ID" value="MEG3438149.1"/>
    <property type="molecule type" value="Genomic_DNA"/>
</dbReference>
<dbReference type="InterPro" id="IPR001128">
    <property type="entry name" value="Cyt_P450"/>
</dbReference>
<dbReference type="GO" id="GO:0005506">
    <property type="term" value="F:iron ion binding"/>
    <property type="evidence" value="ECO:0007669"/>
    <property type="project" value="InterPro"/>
</dbReference>
<keyword evidence="6 8" id="KW-0503">Monooxygenase</keyword>
<evidence type="ECO:0000256" key="7">
    <source>
        <dbReference type="PIRSR" id="PIRSR602401-1"/>
    </source>
</evidence>
<dbReference type="GO" id="GO:0004497">
    <property type="term" value="F:monooxygenase activity"/>
    <property type="evidence" value="ECO:0007669"/>
    <property type="project" value="UniProtKB-KW"/>
</dbReference>
<keyword evidence="2 7" id="KW-0349">Heme</keyword>
<dbReference type="GO" id="GO:0020037">
    <property type="term" value="F:heme binding"/>
    <property type="evidence" value="ECO:0007669"/>
    <property type="project" value="InterPro"/>
</dbReference>
<dbReference type="Pfam" id="PF00067">
    <property type="entry name" value="p450"/>
    <property type="match status" value="1"/>
</dbReference>
<evidence type="ECO:0000256" key="6">
    <source>
        <dbReference type="ARBA" id="ARBA00023033"/>
    </source>
</evidence>
<feature type="binding site" description="axial binding residue" evidence="7">
    <location>
        <position position="382"/>
    </location>
    <ligand>
        <name>heme</name>
        <dbReference type="ChEBI" id="CHEBI:30413"/>
    </ligand>
    <ligandPart>
        <name>Fe</name>
        <dbReference type="ChEBI" id="CHEBI:18248"/>
    </ligandPart>
</feature>
<evidence type="ECO:0000313" key="9">
    <source>
        <dbReference type="EMBL" id="MEG3438149.1"/>
    </source>
</evidence>
<dbReference type="InterPro" id="IPR002401">
    <property type="entry name" value="Cyt_P450_E_grp-I"/>
</dbReference>
<dbReference type="AlphaFoldDB" id="A0AAW9QYY6"/>
<sequence length="434" mass="48919">MKTAIETPLPPGSSGLPVIGETIEFLTDGKFSAKRHEKYGPVFRTNLFGRPTVVIYGAEANRFLLTNENQYFAATWPKSTRTLLGPASLAVHTGEFHASRRRLLYQAFQPRALASYLPTVEAIASGYIDRWQKTRTLIWYPELRNYTLDIACKLFVGIDNGSASELGEAFETWCAGLFSLPIPLPWTAFGKALRGREALLAEIESIVSRRQKSENPGEDALGILLQARDEGGNGLSLAELKDQVLLLLFAGHETLTSAIATFCLNVARNPDVLEKIRQEQDNLDLSSPLSSETLKKMVYLDRVLKETLRFTPPVGGGFREVIQECEFDGYRLPEGWMVQYQINETHQDPNLYTDPDRFDPDRFETEEKVYGYVPFGGGVRECIGKEFARLEMKIFAARLVQRCDWRLIPNQDLSLITIPTPRPRDGLRVILTPR</sequence>
<dbReference type="GO" id="GO:0016125">
    <property type="term" value="P:sterol metabolic process"/>
    <property type="evidence" value="ECO:0007669"/>
    <property type="project" value="TreeGrafter"/>
</dbReference>
<name>A0AAW9QYY6_9CHRO</name>
<protein>
    <submittedName>
        <fullName evidence="9">Cytochrome P450</fullName>
    </submittedName>
</protein>
<keyword evidence="10" id="KW-1185">Reference proteome</keyword>
<dbReference type="GO" id="GO:0016705">
    <property type="term" value="F:oxidoreductase activity, acting on paired donors, with incorporation or reduction of molecular oxygen"/>
    <property type="evidence" value="ECO:0007669"/>
    <property type="project" value="InterPro"/>
</dbReference>
<dbReference type="PANTHER" id="PTHR24286:SF384">
    <property type="entry name" value="P450, PUTATIVE (EUROFUNG)-RELATED"/>
    <property type="match status" value="1"/>
</dbReference>
<dbReference type="PANTHER" id="PTHR24286">
    <property type="entry name" value="CYTOCHROME P450 26"/>
    <property type="match status" value="1"/>
</dbReference>
<dbReference type="InterPro" id="IPR017972">
    <property type="entry name" value="Cyt_P450_CS"/>
</dbReference>
<dbReference type="SUPFAM" id="SSF48264">
    <property type="entry name" value="Cytochrome P450"/>
    <property type="match status" value="1"/>
</dbReference>
<keyword evidence="3 7" id="KW-0479">Metal-binding</keyword>
<evidence type="ECO:0000256" key="8">
    <source>
        <dbReference type="RuleBase" id="RU000461"/>
    </source>
</evidence>
<evidence type="ECO:0000256" key="2">
    <source>
        <dbReference type="ARBA" id="ARBA00022617"/>
    </source>
</evidence>
<comment type="caution">
    <text evidence="9">The sequence shown here is derived from an EMBL/GenBank/DDBJ whole genome shotgun (WGS) entry which is preliminary data.</text>
</comment>
<organism evidence="9 10">
    <name type="scientific">Pannus brasiliensis CCIBt3594</name>
    <dbReference type="NCBI Taxonomy" id="1427578"/>
    <lineage>
        <taxon>Bacteria</taxon>
        <taxon>Bacillati</taxon>
        <taxon>Cyanobacteriota</taxon>
        <taxon>Cyanophyceae</taxon>
        <taxon>Oscillatoriophycideae</taxon>
        <taxon>Chroococcales</taxon>
        <taxon>Microcystaceae</taxon>
        <taxon>Pannus</taxon>
    </lineage>
</organism>
<accession>A0AAW9QYY6</accession>
<dbReference type="PRINTS" id="PR00463">
    <property type="entry name" value="EP450I"/>
</dbReference>
<comment type="similarity">
    <text evidence="1 8">Belongs to the cytochrome P450 family.</text>
</comment>
<keyword evidence="5 7" id="KW-0408">Iron</keyword>
<evidence type="ECO:0000256" key="4">
    <source>
        <dbReference type="ARBA" id="ARBA00023002"/>
    </source>
</evidence>